<gene>
    <name evidence="1" type="ORF">C1280_35415</name>
</gene>
<dbReference type="EMBL" id="CP025958">
    <property type="protein sequence ID" value="AWM41769.1"/>
    <property type="molecule type" value="Genomic_DNA"/>
</dbReference>
<proteinExistence type="predicted"/>
<accession>A0A2Z3H4Q7</accession>
<dbReference type="AlphaFoldDB" id="A0A2Z3H4Q7"/>
<reference evidence="1 2" key="1">
    <citation type="submission" date="2018-01" db="EMBL/GenBank/DDBJ databases">
        <title>G. obscuriglobus.</title>
        <authorList>
            <person name="Franke J."/>
            <person name="Blomberg W."/>
            <person name="Selmecki A."/>
        </authorList>
    </citation>
    <scope>NUCLEOTIDE SEQUENCE [LARGE SCALE GENOMIC DNA]</scope>
    <source>
        <strain evidence="1 2">DSM 5831</strain>
    </source>
</reference>
<evidence type="ECO:0000313" key="2">
    <source>
        <dbReference type="Proteomes" id="UP000245802"/>
    </source>
</evidence>
<keyword evidence="2" id="KW-1185">Reference proteome</keyword>
<dbReference type="KEGG" id="gog:C1280_35415"/>
<evidence type="ECO:0000313" key="1">
    <source>
        <dbReference type="EMBL" id="AWM41769.1"/>
    </source>
</evidence>
<organism evidence="1 2">
    <name type="scientific">Gemmata obscuriglobus</name>
    <dbReference type="NCBI Taxonomy" id="114"/>
    <lineage>
        <taxon>Bacteria</taxon>
        <taxon>Pseudomonadati</taxon>
        <taxon>Planctomycetota</taxon>
        <taxon>Planctomycetia</taxon>
        <taxon>Gemmatales</taxon>
        <taxon>Gemmataceae</taxon>
        <taxon>Gemmata</taxon>
    </lineage>
</organism>
<dbReference type="Proteomes" id="UP000245802">
    <property type="component" value="Chromosome"/>
</dbReference>
<protein>
    <submittedName>
        <fullName evidence="1">Uncharacterized protein</fullName>
    </submittedName>
</protein>
<sequence>MQSDGAGHGPPVVVAPVQFGALASAARAPHAVVAQASAAGHHVGARQWQSVAQVEVVRVQIFEEAE</sequence>
<name>A0A2Z3H4Q7_9BACT</name>